<evidence type="ECO:0000256" key="2">
    <source>
        <dbReference type="SAM" id="MobiDB-lite"/>
    </source>
</evidence>
<comment type="caution">
    <text evidence="3">The sequence shown here is derived from an EMBL/GenBank/DDBJ whole genome shotgun (WGS) entry which is preliminary data.</text>
</comment>
<keyword evidence="4" id="KW-1185">Reference proteome</keyword>
<gene>
    <name evidence="3" type="ORF">NDU88_000250</name>
</gene>
<evidence type="ECO:0000313" key="3">
    <source>
        <dbReference type="EMBL" id="KAJ1204812.1"/>
    </source>
</evidence>
<feature type="coiled-coil region" evidence="1">
    <location>
        <begin position="48"/>
        <end position="75"/>
    </location>
</feature>
<dbReference type="EMBL" id="JANPWB010000002">
    <property type="protein sequence ID" value="KAJ1204812.1"/>
    <property type="molecule type" value="Genomic_DNA"/>
</dbReference>
<dbReference type="Proteomes" id="UP001066276">
    <property type="component" value="Chromosome 1_2"/>
</dbReference>
<name>A0AAV7VWZ4_PLEWA</name>
<feature type="non-terminal residue" evidence="3">
    <location>
        <position position="1"/>
    </location>
</feature>
<keyword evidence="1" id="KW-0175">Coiled coil</keyword>
<sequence length="108" mass="12399">ARQTMSENACVAKMPDSASRNNSCCTYVENVSFGSNDDRKVWIPLSAYREMQEKYRKLEHENRNLREQIRQTESYKTAVVEESFLSHSSNEGVKTAPSCFEFSCEPGF</sequence>
<accession>A0AAV7VWZ4</accession>
<proteinExistence type="predicted"/>
<feature type="region of interest" description="Disordered" evidence="2">
    <location>
        <begin position="1"/>
        <end position="21"/>
    </location>
</feature>
<dbReference type="AlphaFoldDB" id="A0AAV7VWZ4"/>
<organism evidence="3 4">
    <name type="scientific">Pleurodeles waltl</name>
    <name type="common">Iberian ribbed newt</name>
    <dbReference type="NCBI Taxonomy" id="8319"/>
    <lineage>
        <taxon>Eukaryota</taxon>
        <taxon>Metazoa</taxon>
        <taxon>Chordata</taxon>
        <taxon>Craniata</taxon>
        <taxon>Vertebrata</taxon>
        <taxon>Euteleostomi</taxon>
        <taxon>Amphibia</taxon>
        <taxon>Batrachia</taxon>
        <taxon>Caudata</taxon>
        <taxon>Salamandroidea</taxon>
        <taxon>Salamandridae</taxon>
        <taxon>Pleurodelinae</taxon>
        <taxon>Pleurodeles</taxon>
    </lineage>
</organism>
<evidence type="ECO:0000313" key="4">
    <source>
        <dbReference type="Proteomes" id="UP001066276"/>
    </source>
</evidence>
<evidence type="ECO:0000256" key="1">
    <source>
        <dbReference type="SAM" id="Coils"/>
    </source>
</evidence>
<reference evidence="3" key="1">
    <citation type="journal article" date="2022" name="bioRxiv">
        <title>Sequencing and chromosome-scale assembly of the giantPleurodeles waltlgenome.</title>
        <authorList>
            <person name="Brown T."/>
            <person name="Elewa A."/>
            <person name="Iarovenko S."/>
            <person name="Subramanian E."/>
            <person name="Araus A.J."/>
            <person name="Petzold A."/>
            <person name="Susuki M."/>
            <person name="Suzuki K.-i.T."/>
            <person name="Hayashi T."/>
            <person name="Toyoda A."/>
            <person name="Oliveira C."/>
            <person name="Osipova E."/>
            <person name="Leigh N.D."/>
            <person name="Simon A."/>
            <person name="Yun M.H."/>
        </authorList>
    </citation>
    <scope>NUCLEOTIDE SEQUENCE</scope>
    <source>
        <strain evidence="3">20211129_DDA</strain>
        <tissue evidence="3">Liver</tissue>
    </source>
</reference>
<feature type="non-terminal residue" evidence="3">
    <location>
        <position position="108"/>
    </location>
</feature>
<protein>
    <submittedName>
        <fullName evidence="3">Uncharacterized protein</fullName>
    </submittedName>
</protein>